<dbReference type="Proteomes" id="UP000032545">
    <property type="component" value="Unassembled WGS sequence"/>
</dbReference>
<protein>
    <submittedName>
        <fullName evidence="2">Transcriptional regulator, BadM/Rrf2 family</fullName>
    </submittedName>
</protein>
<dbReference type="PROSITE" id="PS01332">
    <property type="entry name" value="HTH_RRF2_1"/>
    <property type="match status" value="1"/>
</dbReference>
<evidence type="ECO:0000313" key="3">
    <source>
        <dbReference type="Proteomes" id="UP000032545"/>
    </source>
</evidence>
<dbReference type="InterPro" id="IPR036390">
    <property type="entry name" value="WH_DNA-bd_sf"/>
</dbReference>
<dbReference type="InterPro" id="IPR000944">
    <property type="entry name" value="Tscrpt_reg_Rrf2"/>
</dbReference>
<dbReference type="RefSeq" id="WP_052681141.1">
    <property type="nucleotide sequence ID" value="NZ_JYFN01000023.1"/>
</dbReference>
<dbReference type="InterPro" id="IPR036388">
    <property type="entry name" value="WH-like_DNA-bd_sf"/>
</dbReference>
<evidence type="ECO:0000313" key="2">
    <source>
        <dbReference type="EMBL" id="KJE22452.1"/>
    </source>
</evidence>
<comment type="caution">
    <text evidence="2">The sequence shown here is derived from an EMBL/GenBank/DDBJ whole genome shotgun (WGS) entry which is preliminary data.</text>
</comment>
<keyword evidence="3" id="KW-1185">Reference proteome</keyword>
<feature type="region of interest" description="Disordered" evidence="1">
    <location>
        <begin position="154"/>
        <end position="177"/>
    </location>
</feature>
<dbReference type="InterPro" id="IPR030489">
    <property type="entry name" value="TR_Rrf2-type_CS"/>
</dbReference>
<sequence>MRITQGVEWALHCCHALAEAPGGVALTVQQLAELHAGNPAYLAKHLQALSRAGIVLSVLGPRGGYRLGRPPDQIRLLDVVEAIEGQGPVFLCTEIRQRGPAALAPASYRMPCAIAAAVGAAEQAWRRELASTTVADIVAESRRRAPEAIAATARWLEQSAQNRGRRSSGGDAGATGP</sequence>
<dbReference type="PATRIC" id="fig|1502723.3.peg.2546"/>
<dbReference type="GO" id="GO:0005829">
    <property type="term" value="C:cytosol"/>
    <property type="evidence" value="ECO:0007669"/>
    <property type="project" value="TreeGrafter"/>
</dbReference>
<dbReference type="AlphaFoldDB" id="A0A0D8BG95"/>
<dbReference type="EMBL" id="JYFN01000023">
    <property type="protein sequence ID" value="KJE22452.1"/>
    <property type="molecule type" value="Genomic_DNA"/>
</dbReference>
<name>A0A0D8BG95_9ACTN</name>
<accession>A0A0D8BG95</accession>
<dbReference type="Gene3D" id="1.10.10.10">
    <property type="entry name" value="Winged helix-like DNA-binding domain superfamily/Winged helix DNA-binding domain"/>
    <property type="match status" value="1"/>
</dbReference>
<organism evidence="2 3">
    <name type="scientific">Frankia torreyi</name>
    <dbReference type="NCBI Taxonomy" id="1856"/>
    <lineage>
        <taxon>Bacteria</taxon>
        <taxon>Bacillati</taxon>
        <taxon>Actinomycetota</taxon>
        <taxon>Actinomycetes</taxon>
        <taxon>Frankiales</taxon>
        <taxon>Frankiaceae</taxon>
        <taxon>Frankia</taxon>
    </lineage>
</organism>
<reference evidence="3" key="1">
    <citation type="submission" date="2015-02" db="EMBL/GenBank/DDBJ databases">
        <title>Draft Genome of Frankia sp. CpI1-S.</title>
        <authorList>
            <person name="Oshone R.T."/>
            <person name="Ngom M."/>
            <person name="Ghodhbane-Gtari F."/>
            <person name="Gtari M."/>
            <person name="Morris K."/>
            <person name="Thomas K."/>
            <person name="Sen A."/>
            <person name="Tisa L.S."/>
        </authorList>
    </citation>
    <scope>NUCLEOTIDE SEQUENCE [LARGE SCALE GENOMIC DNA]</scope>
    <source>
        <strain evidence="3">CpI1-S</strain>
    </source>
</reference>
<reference evidence="2 3" key="2">
    <citation type="journal article" date="2016" name="Genome Announc.">
        <title>Permanent Draft Genome Sequences for Two Variants of Frankia sp. Strain CpI1, the First Frankia Strain Isolated from Root Nodules of Comptonia peregrina.</title>
        <authorList>
            <person name="Oshone R."/>
            <person name="Hurst S.G.IV."/>
            <person name="Abebe-Akele F."/>
            <person name="Simpson S."/>
            <person name="Morris K."/>
            <person name="Thomas W.K."/>
            <person name="Tisa L.S."/>
        </authorList>
    </citation>
    <scope>NUCLEOTIDE SEQUENCE [LARGE SCALE GENOMIC DNA]</scope>
    <source>
        <strain evidence="3">CpI1-S</strain>
    </source>
</reference>
<dbReference type="PROSITE" id="PS51197">
    <property type="entry name" value="HTH_RRF2_2"/>
    <property type="match status" value="1"/>
</dbReference>
<dbReference type="PANTHER" id="PTHR33221:SF13">
    <property type="entry name" value="TRANSCRIPTIONAL REGULATOR-RELATED"/>
    <property type="match status" value="1"/>
</dbReference>
<dbReference type="PANTHER" id="PTHR33221">
    <property type="entry name" value="WINGED HELIX-TURN-HELIX TRANSCRIPTIONAL REGULATOR, RRF2 FAMILY"/>
    <property type="match status" value="1"/>
</dbReference>
<dbReference type="NCBIfam" id="TIGR00738">
    <property type="entry name" value="rrf2_super"/>
    <property type="match status" value="1"/>
</dbReference>
<gene>
    <name evidence="2" type="ORF">FF36_03144</name>
</gene>
<dbReference type="SUPFAM" id="SSF46785">
    <property type="entry name" value="Winged helix' DNA-binding domain"/>
    <property type="match status" value="1"/>
</dbReference>
<dbReference type="OrthoDB" id="9808360at2"/>
<dbReference type="GO" id="GO:0003700">
    <property type="term" value="F:DNA-binding transcription factor activity"/>
    <property type="evidence" value="ECO:0007669"/>
    <property type="project" value="TreeGrafter"/>
</dbReference>
<evidence type="ECO:0000256" key="1">
    <source>
        <dbReference type="SAM" id="MobiDB-lite"/>
    </source>
</evidence>
<proteinExistence type="predicted"/>
<dbReference type="Pfam" id="PF02082">
    <property type="entry name" value="Rrf2"/>
    <property type="match status" value="1"/>
</dbReference>